<evidence type="ECO:0000313" key="11">
    <source>
        <dbReference type="Proteomes" id="UP000286561"/>
    </source>
</evidence>
<dbReference type="GO" id="GO:0009423">
    <property type="term" value="P:chorismate biosynthetic process"/>
    <property type="evidence" value="ECO:0007669"/>
    <property type="project" value="UniProtKB-UniRule"/>
</dbReference>
<keyword evidence="5" id="KW-0028">Amino-acid biosynthesis</keyword>
<dbReference type="EMBL" id="QSEP01000065">
    <property type="protein sequence ID" value="RGZ81595.1"/>
    <property type="molecule type" value="Genomic_DNA"/>
</dbReference>
<keyword evidence="10" id="KW-1185">Reference proteome</keyword>
<comment type="pathway">
    <text evidence="5">Metabolic intermediate biosynthesis; chorismate biosynthesis; chorismate from D-erythrose 4-phosphate and phosphoenolpyruvate: step 3/7.</text>
</comment>
<dbReference type="PANTHER" id="PTHR43699">
    <property type="entry name" value="3-DEHYDROQUINATE DEHYDRATASE"/>
    <property type="match status" value="1"/>
</dbReference>
<dbReference type="Proteomes" id="UP000284621">
    <property type="component" value="Unassembled WGS sequence"/>
</dbReference>
<proteinExistence type="inferred from homology"/>
<keyword evidence="2 5" id="KW-0057">Aromatic amino acid biosynthesis</keyword>
<evidence type="ECO:0000256" key="1">
    <source>
        <dbReference type="ARBA" id="ARBA00001864"/>
    </source>
</evidence>
<dbReference type="HAMAP" id="MF_00214">
    <property type="entry name" value="AroD"/>
    <property type="match status" value="1"/>
</dbReference>
<evidence type="ECO:0000313" key="7">
    <source>
        <dbReference type="EMBL" id="RGZ81595.1"/>
    </source>
</evidence>
<accession>A0A374NUA2</accession>
<feature type="active site" description="Schiff-base intermediate with substrate" evidence="5">
    <location>
        <position position="171"/>
    </location>
</feature>
<dbReference type="GO" id="GO:0003855">
    <property type="term" value="F:3-dehydroquinate dehydratase activity"/>
    <property type="evidence" value="ECO:0007669"/>
    <property type="project" value="UniProtKB-UniRule"/>
</dbReference>
<dbReference type="GO" id="GO:0046279">
    <property type="term" value="P:3,4-dihydroxybenzoate biosynthetic process"/>
    <property type="evidence" value="ECO:0007669"/>
    <property type="project" value="TreeGrafter"/>
</dbReference>
<dbReference type="CDD" id="cd00502">
    <property type="entry name" value="DHQase_I"/>
    <property type="match status" value="1"/>
</dbReference>
<feature type="binding site" evidence="5">
    <location>
        <position position="83"/>
    </location>
    <ligand>
        <name>3-dehydroquinate</name>
        <dbReference type="ChEBI" id="CHEBI:32364"/>
    </ligand>
</feature>
<reference evidence="9 10" key="1">
    <citation type="submission" date="2018-08" db="EMBL/GenBank/DDBJ databases">
        <title>A genome reference for cultivated species of the human gut microbiota.</title>
        <authorList>
            <person name="Zou Y."/>
            <person name="Xue W."/>
            <person name="Luo G."/>
        </authorList>
    </citation>
    <scope>NUCLEOTIDE SEQUENCE [LARGE SCALE GENOMIC DNA]</scope>
    <source>
        <strain evidence="8 10">AM34-3LB</strain>
        <strain evidence="7 11">AM48-23BH</strain>
        <strain evidence="6 9">TM10-1AC</strain>
    </source>
</reference>
<name>A0A374NUA2_9FIRM</name>
<organism evidence="6 9">
    <name type="scientific">Anaerobutyricum hallii</name>
    <dbReference type="NCBI Taxonomy" id="39488"/>
    <lineage>
        <taxon>Bacteria</taxon>
        <taxon>Bacillati</taxon>
        <taxon>Bacillota</taxon>
        <taxon>Clostridia</taxon>
        <taxon>Lachnospirales</taxon>
        <taxon>Lachnospiraceae</taxon>
        <taxon>Anaerobutyricum</taxon>
    </lineage>
</organism>
<dbReference type="GO" id="GO:0009073">
    <property type="term" value="P:aromatic amino acid family biosynthetic process"/>
    <property type="evidence" value="ECO:0007669"/>
    <property type="project" value="UniProtKB-KW"/>
</dbReference>
<dbReference type="InterPro" id="IPR050146">
    <property type="entry name" value="Type-I_3-dehydroquinase"/>
</dbReference>
<dbReference type="EC" id="4.2.1.10" evidence="5"/>
<sequence>MMNPVVVRNVAIGEGIPKICVPIVGKTREEILEAAKNILPIGADVVEWRVDWYEDIFDFEKVEETAKQLREVLGEMPILFTFRTSKEGGEKAIETPVYVELNQKISATGYVDLVDMEAFTGDDAVKAVVEEAHKHGVKVVASNHDFDKTPAKSDIIYRLRKMQELGADIPKIAVMPQNKKDVLTLLAATEEMVNNYADRPIITMSMAATGVISRVCGEVFGSALTFGAVGKASAPGQMGAGELKEMLTTLHASL</sequence>
<dbReference type="SUPFAM" id="SSF51569">
    <property type="entry name" value="Aldolase"/>
    <property type="match status" value="1"/>
</dbReference>
<dbReference type="Pfam" id="PF01487">
    <property type="entry name" value="DHquinase_I"/>
    <property type="match status" value="1"/>
</dbReference>
<evidence type="ECO:0000313" key="10">
    <source>
        <dbReference type="Proteomes" id="UP000284621"/>
    </source>
</evidence>
<protein>
    <recommendedName>
        <fullName evidence="5">3-dehydroquinate dehydratase</fullName>
        <shortName evidence="5">3-dehydroquinase</shortName>
        <ecNumber evidence="5">4.2.1.10</ecNumber>
    </recommendedName>
    <alternativeName>
        <fullName evidence="5">Type I DHQase</fullName>
    </alternativeName>
    <alternativeName>
        <fullName evidence="5">Type I dehydroquinase</fullName>
        <shortName evidence="5">DHQ1</shortName>
    </alternativeName>
</protein>
<comment type="subunit">
    <text evidence="5">Homodimer.</text>
</comment>
<dbReference type="Proteomes" id="UP000262524">
    <property type="component" value="Unassembled WGS sequence"/>
</dbReference>
<dbReference type="AlphaFoldDB" id="A0A374NUA2"/>
<feature type="binding site" evidence="5">
    <location>
        <begin position="47"/>
        <end position="49"/>
    </location>
    <ligand>
        <name>3-dehydroquinate</name>
        <dbReference type="ChEBI" id="CHEBI:32364"/>
    </ligand>
</feature>
<gene>
    <name evidence="5" type="primary">aroD</name>
    <name evidence="8" type="ORF">DW833_03075</name>
    <name evidence="7" type="ORF">DW972_10050</name>
    <name evidence="6" type="ORF">DXD91_02410</name>
</gene>
<feature type="binding site" evidence="5">
    <location>
        <position position="237"/>
    </location>
    <ligand>
        <name>3-dehydroquinate</name>
        <dbReference type="ChEBI" id="CHEBI:32364"/>
    </ligand>
</feature>
<evidence type="ECO:0000256" key="4">
    <source>
        <dbReference type="ARBA" id="ARBA00023270"/>
    </source>
</evidence>
<dbReference type="NCBIfam" id="TIGR01093">
    <property type="entry name" value="aroD"/>
    <property type="match status" value="1"/>
</dbReference>
<comment type="similarity">
    <text evidence="5">Belongs to the type-I 3-dehydroquinase family.</text>
</comment>
<dbReference type="EMBL" id="QSID01000003">
    <property type="protein sequence ID" value="RHC66848.1"/>
    <property type="molecule type" value="Genomic_DNA"/>
</dbReference>
<comment type="function">
    <text evidence="5">Involved in the third step of the chorismate pathway, which leads to the biosynthesis of aromatic amino acids. Catalyzes the cis-dehydration of 3-dehydroquinate (DHQ) and introduces the first double bond of the aromatic ring to yield 3-dehydroshikimate.</text>
</comment>
<evidence type="ECO:0000256" key="5">
    <source>
        <dbReference type="HAMAP-Rule" id="MF_00214"/>
    </source>
</evidence>
<feature type="binding site" evidence="5">
    <location>
        <position position="233"/>
    </location>
    <ligand>
        <name>3-dehydroquinate</name>
        <dbReference type="ChEBI" id="CHEBI:32364"/>
    </ligand>
</feature>
<evidence type="ECO:0000256" key="2">
    <source>
        <dbReference type="ARBA" id="ARBA00023141"/>
    </source>
</evidence>
<keyword evidence="4 5" id="KW-0704">Schiff base</keyword>
<dbReference type="Proteomes" id="UP000286561">
    <property type="component" value="Unassembled WGS sequence"/>
</dbReference>
<comment type="caution">
    <text evidence="6">The sequence shown here is derived from an EMBL/GenBank/DDBJ whole genome shotgun (WGS) entry which is preliminary data.</text>
</comment>
<feature type="binding site" evidence="5">
    <location>
        <position position="214"/>
    </location>
    <ligand>
        <name>3-dehydroquinate</name>
        <dbReference type="ChEBI" id="CHEBI:32364"/>
    </ligand>
</feature>
<evidence type="ECO:0000256" key="3">
    <source>
        <dbReference type="ARBA" id="ARBA00023239"/>
    </source>
</evidence>
<dbReference type="EMBL" id="QSOE01000009">
    <property type="protein sequence ID" value="RGI91492.1"/>
    <property type="molecule type" value="Genomic_DNA"/>
</dbReference>
<comment type="catalytic activity">
    <reaction evidence="1 5">
        <text>3-dehydroquinate = 3-dehydroshikimate + H2O</text>
        <dbReference type="Rhea" id="RHEA:21096"/>
        <dbReference type="ChEBI" id="CHEBI:15377"/>
        <dbReference type="ChEBI" id="CHEBI:16630"/>
        <dbReference type="ChEBI" id="CHEBI:32364"/>
        <dbReference type="EC" id="4.2.1.10"/>
    </reaction>
</comment>
<keyword evidence="3 5" id="KW-0456">Lyase</keyword>
<evidence type="ECO:0000313" key="6">
    <source>
        <dbReference type="EMBL" id="RGI91492.1"/>
    </source>
</evidence>
<evidence type="ECO:0000313" key="9">
    <source>
        <dbReference type="Proteomes" id="UP000262524"/>
    </source>
</evidence>
<dbReference type="GO" id="GO:0008652">
    <property type="term" value="P:amino acid biosynthetic process"/>
    <property type="evidence" value="ECO:0007669"/>
    <property type="project" value="UniProtKB-KW"/>
</dbReference>
<comment type="caution">
    <text evidence="5">Lacks conserved residue(s) required for the propagation of feature annotation.</text>
</comment>
<dbReference type="UniPathway" id="UPA00053">
    <property type="reaction ID" value="UER00086"/>
</dbReference>
<dbReference type="Gene3D" id="3.20.20.70">
    <property type="entry name" value="Aldolase class I"/>
    <property type="match status" value="1"/>
</dbReference>
<dbReference type="PANTHER" id="PTHR43699:SF1">
    <property type="entry name" value="3-DEHYDROQUINATE DEHYDRATASE"/>
    <property type="match status" value="1"/>
</dbReference>
<dbReference type="InterPro" id="IPR013785">
    <property type="entry name" value="Aldolase_TIM"/>
</dbReference>
<feature type="active site" description="Proton donor/acceptor" evidence="5">
    <location>
        <position position="144"/>
    </location>
</feature>
<evidence type="ECO:0000313" key="8">
    <source>
        <dbReference type="EMBL" id="RHC66848.1"/>
    </source>
</evidence>
<dbReference type="FunFam" id="3.20.20.70:FF:000047">
    <property type="entry name" value="3-dehydroquinate dehydratase"/>
    <property type="match status" value="1"/>
</dbReference>
<dbReference type="InterPro" id="IPR001381">
    <property type="entry name" value="DHquinase_I"/>
</dbReference>